<reference evidence="1" key="1">
    <citation type="submission" date="2023-10" db="EMBL/GenBank/DDBJ databases">
        <title>Complete genome sequence of Streptomyces sp. JL1001.</title>
        <authorList>
            <person name="Jiang L."/>
        </authorList>
    </citation>
    <scope>NUCLEOTIDE SEQUENCE</scope>
    <source>
        <strain evidence="1">JL1001</strain>
    </source>
</reference>
<name>A0AAU8KEK9_9ACTN</name>
<evidence type="ECO:0000313" key="1">
    <source>
        <dbReference type="EMBL" id="XCN14068.1"/>
    </source>
</evidence>
<accession>A0AAU8KEK9</accession>
<dbReference type="RefSeq" id="WP_354596902.1">
    <property type="nucleotide sequence ID" value="NZ_CP136798.1"/>
</dbReference>
<organism evidence="1">
    <name type="scientific">Streptomyces sp. JL1001</name>
    <dbReference type="NCBI Taxonomy" id="3078227"/>
    <lineage>
        <taxon>Bacteria</taxon>
        <taxon>Bacillati</taxon>
        <taxon>Actinomycetota</taxon>
        <taxon>Actinomycetes</taxon>
        <taxon>Kitasatosporales</taxon>
        <taxon>Streptomycetaceae</taxon>
        <taxon>Streptomyces</taxon>
    </lineage>
</organism>
<protein>
    <submittedName>
        <fullName evidence="1">Uncharacterized protein</fullName>
    </submittedName>
</protein>
<dbReference type="AlphaFoldDB" id="A0AAU8KEK9"/>
<sequence length="282" mass="30935">MQEVQRSVLAELLTSYPYNSASQLHEYFGGGPLPPSFGGSCAWQSFEAGRAVAERSGVESEYRIDGRHVAAVHRDAEGITILDPYLLHRLPLRLERADAVDSTVSLTAEAYPLRVRADGSPAPSRVRVRWNLDDDSVGLNYLRFSPRRGHQVISRSFLMRADQVLTEAPPAADRVRPLLLHPEQHSVSVRVLHPDTRQLAELVLPLAGQGQRIDAQSLITKDNQGAVARRGTRAFDRDREVVADAVGAPVQDVESALLEAAELHRGAAPAALDLADYSLEDE</sequence>
<proteinExistence type="predicted"/>
<gene>
    <name evidence="1" type="ORF">R1Y80_10515</name>
</gene>
<dbReference type="EMBL" id="CP136798">
    <property type="protein sequence ID" value="XCN14068.1"/>
    <property type="molecule type" value="Genomic_DNA"/>
</dbReference>